<dbReference type="RefSeq" id="WP_067363082.1">
    <property type="nucleotide sequence ID" value="NZ_JBIUBN010000030.1"/>
</dbReference>
<comment type="caution">
    <text evidence="2">The sequence shown here is derived from an EMBL/GenBank/DDBJ whole genome shotgun (WGS) entry which is preliminary data.</text>
</comment>
<dbReference type="Pfam" id="PF03372">
    <property type="entry name" value="Exo_endo_phos"/>
    <property type="match status" value="1"/>
</dbReference>
<dbReference type="InterPro" id="IPR036691">
    <property type="entry name" value="Endo/exonu/phosph_ase_sf"/>
</dbReference>
<dbReference type="InterPro" id="IPR037493">
    <property type="entry name" value="ExoIII-like"/>
</dbReference>
<evidence type="ECO:0000313" key="2">
    <source>
        <dbReference type="EMBL" id="KXK62132.1"/>
    </source>
</evidence>
<dbReference type="Gene3D" id="3.60.10.10">
    <property type="entry name" value="Endonuclease/exonuclease/phosphatase"/>
    <property type="match status" value="1"/>
</dbReference>
<organism evidence="2 3">
    <name type="scientific">Micromonospora rosaria</name>
    <dbReference type="NCBI Taxonomy" id="47874"/>
    <lineage>
        <taxon>Bacteria</taxon>
        <taxon>Bacillati</taxon>
        <taxon>Actinomycetota</taxon>
        <taxon>Actinomycetes</taxon>
        <taxon>Micromonosporales</taxon>
        <taxon>Micromonosporaceae</taxon>
        <taxon>Micromonospora</taxon>
    </lineage>
</organism>
<evidence type="ECO:0000259" key="1">
    <source>
        <dbReference type="Pfam" id="PF03372"/>
    </source>
</evidence>
<accession>A0A136PUN0</accession>
<dbReference type="GO" id="GO:0008311">
    <property type="term" value="F:double-stranded DNA 3'-5' DNA exonuclease activity"/>
    <property type="evidence" value="ECO:0007669"/>
    <property type="project" value="InterPro"/>
</dbReference>
<dbReference type="PANTHER" id="PTHR43250:SF2">
    <property type="entry name" value="EXODEOXYRIBONUCLEASE III"/>
    <property type="match status" value="1"/>
</dbReference>
<evidence type="ECO:0000313" key="3">
    <source>
        <dbReference type="Proteomes" id="UP000070620"/>
    </source>
</evidence>
<name>A0A136PUN0_9ACTN</name>
<dbReference type="InterPro" id="IPR005135">
    <property type="entry name" value="Endo/exonuclease/phosphatase"/>
</dbReference>
<dbReference type="EMBL" id="LRQV01000025">
    <property type="protein sequence ID" value="KXK62132.1"/>
    <property type="molecule type" value="Genomic_DNA"/>
</dbReference>
<dbReference type="AlphaFoldDB" id="A0A136PUN0"/>
<sequence length="267" mass="29104">MLSILTLNIQATSRQRAEPLLRWLAARPEQILLLTETSGGDGSTYLLDQFRHAGYQILRTPLPGDRGAAMISRVPVTARPDITAGLSIPGRAVAATTHTEPQVTVLGVYVPSSDRANDKVERKRAFVDSLVTVIGALPVGERAHLVLGGDYNVISRDHQPPYPGVWLPFEYALFDALNAAGLTDAHQHLAPGVQQHSWFGRAGNGYRYDYLHVGTGLLDQLRAGEYLQEPRERRLSDHAAVTLGLELLVDTLDVRPVPGSVEPATLL</sequence>
<keyword evidence="3" id="KW-1185">Reference proteome</keyword>
<reference evidence="2 3" key="1">
    <citation type="submission" date="2016-01" db="EMBL/GenBank/DDBJ databases">
        <title>Whole genome sequence and analysis of Micromonospora rosaria DSM 803, which can produce antibacterial substance rosamicin.</title>
        <authorList>
            <person name="Yang H."/>
            <person name="He X."/>
            <person name="Zhu D."/>
        </authorList>
    </citation>
    <scope>NUCLEOTIDE SEQUENCE [LARGE SCALE GENOMIC DNA]</scope>
    <source>
        <strain evidence="2 3">DSM 803</strain>
    </source>
</reference>
<feature type="domain" description="Endonuclease/exonuclease/phosphatase" evidence="1">
    <location>
        <begin position="5"/>
        <end position="160"/>
    </location>
</feature>
<dbReference type="Proteomes" id="UP000070620">
    <property type="component" value="Unassembled WGS sequence"/>
</dbReference>
<dbReference type="GO" id="GO:0006281">
    <property type="term" value="P:DNA repair"/>
    <property type="evidence" value="ECO:0007669"/>
    <property type="project" value="InterPro"/>
</dbReference>
<protein>
    <recommendedName>
        <fullName evidence="1">Endonuclease/exonuclease/phosphatase domain-containing protein</fullName>
    </recommendedName>
</protein>
<proteinExistence type="predicted"/>
<gene>
    <name evidence="2" type="ORF">AWW66_09845</name>
</gene>
<dbReference type="SUPFAM" id="SSF56219">
    <property type="entry name" value="DNase I-like"/>
    <property type="match status" value="1"/>
</dbReference>
<dbReference type="PANTHER" id="PTHR43250">
    <property type="entry name" value="EXODEOXYRIBONUCLEASE III"/>
    <property type="match status" value="1"/>
</dbReference>